<dbReference type="Proteomes" id="UP001234178">
    <property type="component" value="Unassembled WGS sequence"/>
</dbReference>
<keyword evidence="3" id="KW-1185">Reference proteome</keyword>
<accession>A0ABR0ABR1</accession>
<gene>
    <name evidence="2" type="ORF">OUZ56_007993</name>
</gene>
<evidence type="ECO:0000313" key="3">
    <source>
        <dbReference type="Proteomes" id="UP001234178"/>
    </source>
</evidence>
<evidence type="ECO:0000256" key="1">
    <source>
        <dbReference type="SAM" id="MobiDB-lite"/>
    </source>
</evidence>
<organism evidence="2 3">
    <name type="scientific">Daphnia magna</name>
    <dbReference type="NCBI Taxonomy" id="35525"/>
    <lineage>
        <taxon>Eukaryota</taxon>
        <taxon>Metazoa</taxon>
        <taxon>Ecdysozoa</taxon>
        <taxon>Arthropoda</taxon>
        <taxon>Crustacea</taxon>
        <taxon>Branchiopoda</taxon>
        <taxon>Diplostraca</taxon>
        <taxon>Cladocera</taxon>
        <taxon>Anomopoda</taxon>
        <taxon>Daphniidae</taxon>
        <taxon>Daphnia</taxon>
    </lineage>
</organism>
<protein>
    <submittedName>
        <fullName evidence="2">Uncharacterized protein</fullName>
    </submittedName>
</protein>
<feature type="region of interest" description="Disordered" evidence="1">
    <location>
        <begin position="1"/>
        <end position="31"/>
    </location>
</feature>
<reference evidence="2 3" key="1">
    <citation type="journal article" date="2023" name="Nucleic Acids Res.">
        <title>The hologenome of Daphnia magna reveals possible DNA methylation and microbiome-mediated evolution of the host genome.</title>
        <authorList>
            <person name="Chaturvedi A."/>
            <person name="Li X."/>
            <person name="Dhandapani V."/>
            <person name="Marshall H."/>
            <person name="Kissane S."/>
            <person name="Cuenca-Cambronero M."/>
            <person name="Asole G."/>
            <person name="Calvet F."/>
            <person name="Ruiz-Romero M."/>
            <person name="Marangio P."/>
            <person name="Guigo R."/>
            <person name="Rago D."/>
            <person name="Mirbahai L."/>
            <person name="Eastwood N."/>
            <person name="Colbourne J.K."/>
            <person name="Zhou J."/>
            <person name="Mallon E."/>
            <person name="Orsini L."/>
        </authorList>
    </citation>
    <scope>NUCLEOTIDE SEQUENCE [LARGE SCALE GENOMIC DNA]</scope>
    <source>
        <strain evidence="2">LRV0_1</strain>
    </source>
</reference>
<name>A0ABR0ABR1_9CRUS</name>
<dbReference type="EMBL" id="JAOYFB010000037">
    <property type="protein sequence ID" value="KAK4022529.1"/>
    <property type="molecule type" value="Genomic_DNA"/>
</dbReference>
<sequence length="99" mass="11643">MGKEEEEEKKRKKKKKKVGGVVGEELEDPRATTSKREINYKEWHIKKECLKKERRSNKVDRIEFVIQQPTTMRLVVGRTILGNREEGRREFETGILASS</sequence>
<comment type="caution">
    <text evidence="2">The sequence shown here is derived from an EMBL/GenBank/DDBJ whole genome shotgun (WGS) entry which is preliminary data.</text>
</comment>
<evidence type="ECO:0000313" key="2">
    <source>
        <dbReference type="EMBL" id="KAK4022529.1"/>
    </source>
</evidence>
<proteinExistence type="predicted"/>